<proteinExistence type="inferred from homology"/>
<evidence type="ECO:0000256" key="4">
    <source>
        <dbReference type="ARBA" id="ARBA00022989"/>
    </source>
</evidence>
<accession>A0AA91YYU2</accession>
<keyword evidence="4 6" id="KW-1133">Transmembrane helix</keyword>
<dbReference type="InterPro" id="IPR000620">
    <property type="entry name" value="EamA_dom"/>
</dbReference>
<evidence type="ECO:0000256" key="2">
    <source>
        <dbReference type="ARBA" id="ARBA00007362"/>
    </source>
</evidence>
<gene>
    <name evidence="8" type="ORF">CHH57_23225</name>
</gene>
<dbReference type="SUPFAM" id="SSF103481">
    <property type="entry name" value="Multidrug resistance efflux transporter EmrE"/>
    <property type="match status" value="1"/>
</dbReference>
<comment type="similarity">
    <text evidence="2">Belongs to the EamA transporter family.</text>
</comment>
<feature type="transmembrane region" description="Helical" evidence="6">
    <location>
        <begin position="21"/>
        <end position="45"/>
    </location>
</feature>
<comment type="subcellular location">
    <subcellularLocation>
        <location evidence="1">Endomembrane system</location>
        <topology evidence="1">Multi-pass membrane protein</topology>
    </subcellularLocation>
</comment>
<dbReference type="InterPro" id="IPR037185">
    <property type="entry name" value="EmrE-like"/>
</dbReference>
<evidence type="ECO:0000256" key="5">
    <source>
        <dbReference type="ARBA" id="ARBA00023136"/>
    </source>
</evidence>
<comment type="caution">
    <text evidence="8">The sequence shown here is derived from an EMBL/GenBank/DDBJ whole genome shotgun (WGS) entry which is preliminary data.</text>
</comment>
<keyword evidence="5 6" id="KW-0472">Membrane</keyword>
<dbReference type="PANTHER" id="PTHR32322">
    <property type="entry name" value="INNER MEMBRANE TRANSPORTER"/>
    <property type="match status" value="1"/>
</dbReference>
<dbReference type="InterPro" id="IPR050638">
    <property type="entry name" value="AA-Vitamin_Transporters"/>
</dbReference>
<name>A0AA91YYU2_NIACI</name>
<evidence type="ECO:0000256" key="6">
    <source>
        <dbReference type="SAM" id="Phobius"/>
    </source>
</evidence>
<reference evidence="8 9" key="1">
    <citation type="submission" date="2017-07" db="EMBL/GenBank/DDBJ databases">
        <title>Isolation and whole genome analysis of endospore-forming bacteria from heroin.</title>
        <authorList>
            <person name="Kalinowski J."/>
            <person name="Ahrens B."/>
            <person name="Al-Dilaimi A."/>
            <person name="Winkler A."/>
            <person name="Wibberg D."/>
            <person name="Schleenbecker U."/>
            <person name="Ruckert C."/>
            <person name="Wolfel R."/>
            <person name="Grass G."/>
        </authorList>
    </citation>
    <scope>NUCLEOTIDE SEQUENCE [LARGE SCALE GENOMIC DNA]</scope>
    <source>
        <strain evidence="8 9">7521-2</strain>
    </source>
</reference>
<dbReference type="Proteomes" id="UP000216961">
    <property type="component" value="Unassembled WGS sequence"/>
</dbReference>
<protein>
    <recommendedName>
        <fullName evidence="7">EamA domain-containing protein</fullName>
    </recommendedName>
</protein>
<evidence type="ECO:0000256" key="1">
    <source>
        <dbReference type="ARBA" id="ARBA00004127"/>
    </source>
</evidence>
<feature type="transmembrane region" description="Helical" evidence="6">
    <location>
        <begin position="51"/>
        <end position="69"/>
    </location>
</feature>
<dbReference type="Pfam" id="PF00892">
    <property type="entry name" value="EamA"/>
    <property type="match status" value="1"/>
</dbReference>
<sequence>MISIGCSVAAFLLYNYGLKKLSASASVSLMNLVPVLGIVFFIFLLEETVTLTQIIGGASVIIGVILSSIQKRNYLMPCHRKPLWNSSIQKNQKLSTPGFPMFTNY</sequence>
<keyword evidence="3 6" id="KW-0812">Transmembrane</keyword>
<dbReference type="EMBL" id="NPBQ01000139">
    <property type="protein sequence ID" value="PAD80784.1"/>
    <property type="molecule type" value="Genomic_DNA"/>
</dbReference>
<organism evidence="8 9">
    <name type="scientific">Niallia circulans</name>
    <name type="common">Bacillus circulans</name>
    <dbReference type="NCBI Taxonomy" id="1397"/>
    <lineage>
        <taxon>Bacteria</taxon>
        <taxon>Bacillati</taxon>
        <taxon>Bacillota</taxon>
        <taxon>Bacilli</taxon>
        <taxon>Bacillales</taxon>
        <taxon>Bacillaceae</taxon>
        <taxon>Niallia</taxon>
    </lineage>
</organism>
<evidence type="ECO:0000256" key="3">
    <source>
        <dbReference type="ARBA" id="ARBA00022692"/>
    </source>
</evidence>
<evidence type="ECO:0000313" key="9">
    <source>
        <dbReference type="Proteomes" id="UP000216961"/>
    </source>
</evidence>
<dbReference type="PANTHER" id="PTHR32322:SF2">
    <property type="entry name" value="EAMA DOMAIN-CONTAINING PROTEIN"/>
    <property type="match status" value="1"/>
</dbReference>
<evidence type="ECO:0000259" key="7">
    <source>
        <dbReference type="Pfam" id="PF00892"/>
    </source>
</evidence>
<feature type="domain" description="EamA" evidence="7">
    <location>
        <begin position="3"/>
        <end position="68"/>
    </location>
</feature>
<dbReference type="Gene3D" id="1.10.3730.20">
    <property type="match status" value="1"/>
</dbReference>
<dbReference type="GO" id="GO:0016020">
    <property type="term" value="C:membrane"/>
    <property type="evidence" value="ECO:0007669"/>
    <property type="project" value="UniProtKB-SubCell"/>
</dbReference>
<evidence type="ECO:0000313" key="8">
    <source>
        <dbReference type="EMBL" id="PAD80784.1"/>
    </source>
</evidence>
<dbReference type="AlphaFoldDB" id="A0AA91YYU2"/>